<reference evidence="2 3" key="1">
    <citation type="submission" date="2019-10" db="EMBL/GenBank/DDBJ databases">
        <title>Genome Sequences from Six Type Strain Members of the Archaeal Family Sulfolobaceae: Acidianus ambivalens, Acidianus infernus, Metallosphaera prunae, Stygiolobus azoricus, Sulfolobus metallicus, and Sulfurisphaera ohwakuensis.</title>
        <authorList>
            <person name="Counts J.A."/>
            <person name="Kelly R.M."/>
        </authorList>
    </citation>
    <scope>NUCLEOTIDE SEQUENCE [LARGE SCALE GENOMIC DNA]</scope>
    <source>
        <strain evidence="2 3">DSM 3191</strain>
    </source>
</reference>
<dbReference type="SUPFAM" id="SSF103473">
    <property type="entry name" value="MFS general substrate transporter"/>
    <property type="match status" value="1"/>
</dbReference>
<dbReference type="InterPro" id="IPR036259">
    <property type="entry name" value="MFS_trans_sf"/>
</dbReference>
<accession>A0A6A9QMA3</accession>
<protein>
    <recommendedName>
        <fullName evidence="4">MFS transporter</fullName>
    </recommendedName>
</protein>
<proteinExistence type="predicted"/>
<dbReference type="RefSeq" id="WP_155862855.1">
    <property type="nucleotide sequence ID" value="NZ_WFIY01000004.1"/>
</dbReference>
<feature type="transmembrane region" description="Helical" evidence="1">
    <location>
        <begin position="12"/>
        <end position="33"/>
    </location>
</feature>
<evidence type="ECO:0000313" key="3">
    <source>
        <dbReference type="Proteomes" id="UP000440125"/>
    </source>
</evidence>
<keyword evidence="3" id="KW-1185">Reference proteome</keyword>
<feature type="transmembrane region" description="Helical" evidence="1">
    <location>
        <begin position="309"/>
        <end position="327"/>
    </location>
</feature>
<sequence length="329" mass="37030">MKLLLKLAISWILWGIGFYLYYPFLSIFLVRYIKPSELGFFYLTTLIFALPLPYLGGKINKKFGDKYSIILGMSLSGIGILLLPFASSIISLYIFMIMYNSFYIALPAFYELMEIEGKSTISKIWAISVLPSIFMPSIGGIISQYLGFTYLFIISAFFIIFSFLPLIMQKEIKNADPKIEFYPIISLIILPVALSSQFIYLVIKEMYNLSDTLIGIIATFAELLGSIIAFTSSFISSKKAINISLILFSLQSLIIISPYFSVFYGLWESIIPLSLSISKKNYISAVTMQIVGWILGYLIASIIQSPRDAIFLSSVLSLIVLTAINFGKY</sequence>
<feature type="transmembrane region" description="Helical" evidence="1">
    <location>
        <begin position="148"/>
        <end position="167"/>
    </location>
</feature>
<feature type="transmembrane region" description="Helical" evidence="1">
    <location>
        <begin position="67"/>
        <end position="86"/>
    </location>
</feature>
<organism evidence="2 3">
    <name type="scientific">Acidianus infernus</name>
    <dbReference type="NCBI Taxonomy" id="12915"/>
    <lineage>
        <taxon>Archaea</taxon>
        <taxon>Thermoproteota</taxon>
        <taxon>Thermoprotei</taxon>
        <taxon>Sulfolobales</taxon>
        <taxon>Sulfolobaceae</taxon>
        <taxon>Acidianus</taxon>
    </lineage>
</organism>
<feature type="transmembrane region" description="Helical" evidence="1">
    <location>
        <begin position="124"/>
        <end position="142"/>
    </location>
</feature>
<keyword evidence="1" id="KW-1133">Transmembrane helix</keyword>
<dbReference type="OrthoDB" id="37117at2157"/>
<evidence type="ECO:0000313" key="2">
    <source>
        <dbReference type="EMBL" id="MUM64367.1"/>
    </source>
</evidence>
<evidence type="ECO:0008006" key="4">
    <source>
        <dbReference type="Google" id="ProtNLM"/>
    </source>
</evidence>
<evidence type="ECO:0000256" key="1">
    <source>
        <dbReference type="SAM" id="Phobius"/>
    </source>
</evidence>
<feature type="transmembrane region" description="Helical" evidence="1">
    <location>
        <begin position="179"/>
        <end position="200"/>
    </location>
</feature>
<feature type="transmembrane region" description="Helical" evidence="1">
    <location>
        <begin position="39"/>
        <end position="55"/>
    </location>
</feature>
<dbReference type="AlphaFoldDB" id="A0A6A9QMA3"/>
<feature type="transmembrane region" description="Helical" evidence="1">
    <location>
        <begin position="92"/>
        <end position="112"/>
    </location>
</feature>
<gene>
    <name evidence="2" type="ORF">D1867_03670</name>
</gene>
<name>A0A6A9QMA3_ACIIN</name>
<comment type="caution">
    <text evidence="2">The sequence shown here is derived from an EMBL/GenBank/DDBJ whole genome shotgun (WGS) entry which is preliminary data.</text>
</comment>
<feature type="transmembrane region" description="Helical" evidence="1">
    <location>
        <begin position="212"/>
        <end position="231"/>
    </location>
</feature>
<dbReference type="Gene3D" id="1.20.1250.20">
    <property type="entry name" value="MFS general substrate transporter like domains"/>
    <property type="match status" value="1"/>
</dbReference>
<feature type="transmembrane region" description="Helical" evidence="1">
    <location>
        <begin position="243"/>
        <end position="267"/>
    </location>
</feature>
<dbReference type="EMBL" id="WFIY01000004">
    <property type="protein sequence ID" value="MUM64367.1"/>
    <property type="molecule type" value="Genomic_DNA"/>
</dbReference>
<keyword evidence="1" id="KW-0812">Transmembrane</keyword>
<feature type="transmembrane region" description="Helical" evidence="1">
    <location>
        <begin position="282"/>
        <end position="302"/>
    </location>
</feature>
<keyword evidence="1" id="KW-0472">Membrane</keyword>
<dbReference type="Proteomes" id="UP000440125">
    <property type="component" value="Unassembled WGS sequence"/>
</dbReference>